<dbReference type="AlphaFoldDB" id="A0A1E5WD43"/>
<accession>A0A1E5WD43</accession>
<dbReference type="EMBL" id="LWDX02012579">
    <property type="protein sequence ID" value="OEL35312.1"/>
    <property type="molecule type" value="Genomic_DNA"/>
</dbReference>
<evidence type="ECO:0008006" key="3">
    <source>
        <dbReference type="Google" id="ProtNLM"/>
    </source>
</evidence>
<proteinExistence type="predicted"/>
<dbReference type="OrthoDB" id="1890565at2759"/>
<organism evidence="1 2">
    <name type="scientific">Dichanthelium oligosanthes</name>
    <dbReference type="NCBI Taxonomy" id="888268"/>
    <lineage>
        <taxon>Eukaryota</taxon>
        <taxon>Viridiplantae</taxon>
        <taxon>Streptophyta</taxon>
        <taxon>Embryophyta</taxon>
        <taxon>Tracheophyta</taxon>
        <taxon>Spermatophyta</taxon>
        <taxon>Magnoliopsida</taxon>
        <taxon>Liliopsida</taxon>
        <taxon>Poales</taxon>
        <taxon>Poaceae</taxon>
        <taxon>PACMAD clade</taxon>
        <taxon>Panicoideae</taxon>
        <taxon>Panicodae</taxon>
        <taxon>Paniceae</taxon>
        <taxon>Dichantheliinae</taxon>
        <taxon>Dichanthelium</taxon>
    </lineage>
</organism>
<sequence length="68" mass="7752">MDRKDVEAAEEMASMLQKLVPLTRDVYHSLLKTYVRAGKPLSDLLERMKKDGLEADEETDRILAGECK</sequence>
<reference evidence="1 2" key="1">
    <citation type="submission" date="2016-09" db="EMBL/GenBank/DDBJ databases">
        <title>The draft genome of Dichanthelium oligosanthes: A C3 panicoid grass species.</title>
        <authorList>
            <person name="Studer A.J."/>
            <person name="Schnable J.C."/>
            <person name="Brutnell T.P."/>
        </authorList>
    </citation>
    <scope>NUCLEOTIDE SEQUENCE [LARGE SCALE GENOMIC DNA]</scope>
    <source>
        <strain evidence="2">cv. Kellogg 1175</strain>
        <tissue evidence="1">Leaf</tissue>
    </source>
</reference>
<dbReference type="STRING" id="888268.A0A1E5WD43"/>
<evidence type="ECO:0000313" key="2">
    <source>
        <dbReference type="Proteomes" id="UP000095767"/>
    </source>
</evidence>
<name>A0A1E5WD43_9POAL</name>
<evidence type="ECO:0000313" key="1">
    <source>
        <dbReference type="EMBL" id="OEL35312.1"/>
    </source>
</evidence>
<comment type="caution">
    <text evidence="1">The sequence shown here is derived from an EMBL/GenBank/DDBJ whole genome shotgun (WGS) entry which is preliminary data.</text>
</comment>
<dbReference type="Proteomes" id="UP000095767">
    <property type="component" value="Unassembled WGS sequence"/>
</dbReference>
<protein>
    <recommendedName>
        <fullName evidence="3">Pentatricopeptide repeat-containing protein</fullName>
    </recommendedName>
</protein>
<keyword evidence="2" id="KW-1185">Reference proteome</keyword>
<gene>
    <name evidence="1" type="ORF">BAE44_0003669</name>
</gene>